<dbReference type="Proteomes" id="UP001291687">
    <property type="component" value="Unassembled WGS sequence"/>
</dbReference>
<name>A0ABU5NDD9_9RICK</name>
<comment type="caution">
    <text evidence="1">The sequence shown here is derived from an EMBL/GenBank/DDBJ whole genome shotgun (WGS) entry which is preliminary data.</text>
</comment>
<dbReference type="EMBL" id="JARJFB010000090">
    <property type="protein sequence ID" value="MEA0971167.1"/>
    <property type="molecule type" value="Genomic_DNA"/>
</dbReference>
<accession>A0ABU5NDD9</accession>
<gene>
    <name evidence="1" type="ORF">Megvenef_01140</name>
</gene>
<keyword evidence="2" id="KW-1185">Reference proteome</keyword>
<protein>
    <submittedName>
        <fullName evidence="1">Protein required for attachment to host cells superfamily protein</fullName>
    </submittedName>
</protein>
<sequence length="153" mass="17444">MYFQMGVENNMQNNFGCKLVAVLDMNKLKLFKAEGLKITEEVGQFQLHSEEKQSIERHESLRGNKSGLSAFHDPHTSKKDIDFSNSSRAAVDHIKQLFASDLDYKELYIVASSKLLGAMRQMLQGNLKKRVTKEINKDLINHSIKDIEKAIFA</sequence>
<proteinExistence type="predicted"/>
<dbReference type="Pfam" id="PF10116">
    <property type="entry name" value="Host_attach"/>
    <property type="match status" value="1"/>
</dbReference>
<reference evidence="1 2" key="1">
    <citation type="submission" date="2023-03" db="EMBL/GenBank/DDBJ databases">
        <title>Host association and intracellularity evolved multiple times independently in the Rickettsiales.</title>
        <authorList>
            <person name="Castelli M."/>
            <person name="Nardi T."/>
            <person name="Gammuto L."/>
            <person name="Bellinzona G."/>
            <person name="Sabaneyeva E."/>
            <person name="Potekhin A."/>
            <person name="Serra V."/>
            <person name="Petroni G."/>
            <person name="Sassera D."/>
        </authorList>
    </citation>
    <scope>NUCLEOTIDE SEQUENCE [LARGE SCALE GENOMIC DNA]</scope>
    <source>
        <strain evidence="1 2">Sr 2-6</strain>
    </source>
</reference>
<organism evidence="1 2">
    <name type="scientific">Candidatus Megaera venefica</name>
    <dbReference type="NCBI Taxonomy" id="2055910"/>
    <lineage>
        <taxon>Bacteria</taxon>
        <taxon>Pseudomonadati</taxon>
        <taxon>Pseudomonadota</taxon>
        <taxon>Alphaproteobacteria</taxon>
        <taxon>Rickettsiales</taxon>
        <taxon>Rickettsiaceae</taxon>
        <taxon>Candidatus Megaera</taxon>
    </lineage>
</organism>
<evidence type="ECO:0000313" key="2">
    <source>
        <dbReference type="Proteomes" id="UP001291687"/>
    </source>
</evidence>
<dbReference type="InterPro" id="IPR019291">
    <property type="entry name" value="Host_attachment_protein"/>
</dbReference>
<evidence type="ECO:0000313" key="1">
    <source>
        <dbReference type="EMBL" id="MEA0971167.1"/>
    </source>
</evidence>